<gene>
    <name evidence="2" type="ORF">Tchl_3464</name>
</gene>
<dbReference type="InterPro" id="IPR055245">
    <property type="entry name" value="HTH_proteobacteria"/>
</dbReference>
<protein>
    <recommendedName>
        <fullName evidence="1">Winged helix-turn-helix domain-containing protein</fullName>
    </recommendedName>
</protein>
<dbReference type="Pfam" id="PF14090">
    <property type="entry name" value="HTH_39"/>
    <property type="match status" value="1"/>
</dbReference>
<accession>A0A1H5VAW0</accession>
<proteinExistence type="predicted"/>
<dbReference type="STRING" id="96773.Tchl_3464"/>
<reference evidence="2 3" key="1">
    <citation type="submission" date="2016-12" db="EMBL/GenBank/DDBJ databases">
        <title>Complete genome sequence of Thauera chlorobenzoica, a Betaproteobacterium degrading haloaromatics anaerobically to CO2 and halides.</title>
        <authorList>
            <person name="Goris T."/>
            <person name="Mergelsberg M."/>
            <person name="Boll M."/>
        </authorList>
    </citation>
    <scope>NUCLEOTIDE SEQUENCE [LARGE SCALE GENOMIC DNA]</scope>
    <source>
        <strain evidence="2 3">3CB1</strain>
    </source>
</reference>
<organism evidence="2 3">
    <name type="scientific">Thauera chlorobenzoica</name>
    <dbReference type="NCBI Taxonomy" id="96773"/>
    <lineage>
        <taxon>Bacteria</taxon>
        <taxon>Pseudomonadati</taxon>
        <taxon>Pseudomonadota</taxon>
        <taxon>Betaproteobacteria</taxon>
        <taxon>Rhodocyclales</taxon>
        <taxon>Zoogloeaceae</taxon>
        <taxon>Thauera</taxon>
    </lineage>
</organism>
<dbReference type="AlphaFoldDB" id="A0A1H5VAW0"/>
<feature type="domain" description="Winged helix-turn-helix" evidence="1">
    <location>
        <begin position="35"/>
        <end position="101"/>
    </location>
</feature>
<dbReference type="OrthoDB" id="5460933at2"/>
<dbReference type="Proteomes" id="UP000185739">
    <property type="component" value="Chromosome"/>
</dbReference>
<dbReference type="EMBL" id="CP018839">
    <property type="protein sequence ID" value="APR06264.1"/>
    <property type="molecule type" value="Genomic_DNA"/>
</dbReference>
<evidence type="ECO:0000259" key="1">
    <source>
        <dbReference type="Pfam" id="PF14090"/>
    </source>
</evidence>
<dbReference type="KEGG" id="tcl:Tchl_3464"/>
<evidence type="ECO:0000313" key="3">
    <source>
        <dbReference type="Proteomes" id="UP000185739"/>
    </source>
</evidence>
<keyword evidence="3" id="KW-1185">Reference proteome</keyword>
<dbReference type="RefSeq" id="WP_075149493.1">
    <property type="nucleotide sequence ID" value="NZ_CP018839.1"/>
</dbReference>
<sequence>MGYKKTGRDRGDGATRKSLLQQIHADFPGNDSGAQRLRLLAAMREAGHITTTEARLFLEVMNPSQRVTELRDQGAKIDTAWTLEPSEAGRDPHRQACYVLVPNQGGGIAAELAGLILLATVAGLLLGGGLQ</sequence>
<name>A0A1H5VAW0_9RHOO</name>
<evidence type="ECO:0000313" key="2">
    <source>
        <dbReference type="EMBL" id="APR06264.1"/>
    </source>
</evidence>